<dbReference type="AlphaFoldDB" id="A0A1F8GLP1"/>
<evidence type="ECO:0000313" key="2">
    <source>
        <dbReference type="Proteomes" id="UP000178256"/>
    </source>
</evidence>
<evidence type="ECO:0000313" key="1">
    <source>
        <dbReference type="EMBL" id="OGN26327.1"/>
    </source>
</evidence>
<dbReference type="EMBL" id="MGKL01000006">
    <property type="protein sequence ID" value="OGN26327.1"/>
    <property type="molecule type" value="Genomic_DNA"/>
</dbReference>
<comment type="caution">
    <text evidence="1">The sequence shown here is derived from an EMBL/GenBank/DDBJ whole genome shotgun (WGS) entry which is preliminary data.</text>
</comment>
<protein>
    <submittedName>
        <fullName evidence="1">Uncharacterized protein</fullName>
    </submittedName>
</protein>
<gene>
    <name evidence="1" type="ORF">A2925_00340</name>
</gene>
<reference evidence="1 2" key="1">
    <citation type="journal article" date="2016" name="Nat. Commun.">
        <title>Thousands of microbial genomes shed light on interconnected biogeochemical processes in an aquifer system.</title>
        <authorList>
            <person name="Anantharaman K."/>
            <person name="Brown C.T."/>
            <person name="Hug L.A."/>
            <person name="Sharon I."/>
            <person name="Castelle C.J."/>
            <person name="Probst A.J."/>
            <person name="Thomas B.C."/>
            <person name="Singh A."/>
            <person name="Wilkins M.J."/>
            <person name="Karaoz U."/>
            <person name="Brodie E.L."/>
            <person name="Williams K.H."/>
            <person name="Hubbard S.S."/>
            <person name="Banfield J.F."/>
        </authorList>
    </citation>
    <scope>NUCLEOTIDE SEQUENCE [LARGE SCALE GENOMIC DNA]</scope>
</reference>
<organism evidence="1 2">
    <name type="scientific">Candidatus Yanofskybacteria bacterium RIFCSPLOWO2_01_FULL_44_22</name>
    <dbReference type="NCBI Taxonomy" id="1802697"/>
    <lineage>
        <taxon>Bacteria</taxon>
        <taxon>Candidatus Yanofskyibacteriota</taxon>
    </lineage>
</organism>
<sequence>MVTKRIATIGPDLRLVVINFLVKTGLVPAVIPVRTTDRAARDFPVSGELVLPSTKDIDVYPLLEEITSEDSSYVLVDAWTQDRPDLQTKHRQNPLSDVRFVFCHLDHLVPEGLNPEFLARRDEIIDSLKAFIYSLWRTMAYRNPYYLLSGSDQISNESVLMVDCNGRNPLKNSDGTCRTVYENGRDQATNRGLGQKVPMINLAKKLQVKDGIISLV</sequence>
<name>A0A1F8GLP1_9BACT</name>
<accession>A0A1F8GLP1</accession>
<dbReference type="Proteomes" id="UP000178256">
    <property type="component" value="Unassembled WGS sequence"/>
</dbReference>
<proteinExistence type="predicted"/>